<dbReference type="Proteomes" id="UP000243719">
    <property type="component" value="Unassembled WGS sequence"/>
</dbReference>
<evidence type="ECO:0000313" key="1">
    <source>
        <dbReference type="EMBL" id="SDV51682.1"/>
    </source>
</evidence>
<keyword evidence="2" id="KW-1185">Reference proteome</keyword>
<dbReference type="EMBL" id="FNLO01000022">
    <property type="protein sequence ID" value="SDV51682.1"/>
    <property type="molecule type" value="Genomic_DNA"/>
</dbReference>
<reference evidence="2" key="1">
    <citation type="submission" date="2016-09" db="EMBL/GenBank/DDBJ databases">
        <authorList>
            <person name="Varghese N."/>
            <person name="Submissions S."/>
        </authorList>
    </citation>
    <scope>NUCLEOTIDE SEQUENCE [LARGE SCALE GENOMIC DNA]</scope>
    <source>
        <strain evidence="2">JS23</strain>
    </source>
</reference>
<protein>
    <recommendedName>
        <fullName evidence="3">Phage tail assembly protein</fullName>
    </recommendedName>
</protein>
<sequence>MPAYVIKKNPIYTHPVDVPVHSEATDGTGTTQRLVATFRYKSRNEVEQLEKSKPLDVLDAVLVSVAGVVDENGAELPANDETKAAVLQDPLAFLALVRAFWQSLAEVAVKN</sequence>
<dbReference type="AlphaFoldDB" id="A0A1H2PWE0"/>
<accession>A0A1H2PWE0</accession>
<evidence type="ECO:0008006" key="3">
    <source>
        <dbReference type="Google" id="ProtNLM"/>
    </source>
</evidence>
<evidence type="ECO:0000313" key="2">
    <source>
        <dbReference type="Proteomes" id="UP000243719"/>
    </source>
</evidence>
<gene>
    <name evidence="1" type="ORF">SAMN05216551_1226</name>
</gene>
<dbReference type="RefSeq" id="WP_091913506.1">
    <property type="nucleotide sequence ID" value="NZ_FNLO01000022.1"/>
</dbReference>
<proteinExistence type="predicted"/>
<name>A0A1H2PWE0_9BURK</name>
<organism evidence="1 2">
    <name type="scientific">Chitinasiproducens palmae</name>
    <dbReference type="NCBI Taxonomy" id="1770053"/>
    <lineage>
        <taxon>Bacteria</taxon>
        <taxon>Pseudomonadati</taxon>
        <taxon>Pseudomonadota</taxon>
        <taxon>Betaproteobacteria</taxon>
        <taxon>Burkholderiales</taxon>
        <taxon>Burkholderiaceae</taxon>
        <taxon>Chitinasiproducens</taxon>
    </lineage>
</organism>
<dbReference type="STRING" id="1770053.SAMN05216551_1226"/>